<keyword evidence="2" id="KW-0813">Transport</keyword>
<organism evidence="10 11">
    <name type="scientific">Thalassospira profundimaris</name>
    <dbReference type="NCBI Taxonomy" id="502049"/>
    <lineage>
        <taxon>Bacteria</taxon>
        <taxon>Pseudomonadati</taxon>
        <taxon>Pseudomonadota</taxon>
        <taxon>Alphaproteobacteria</taxon>
        <taxon>Rhodospirillales</taxon>
        <taxon>Thalassospiraceae</taxon>
        <taxon>Thalassospira</taxon>
    </lineage>
</organism>
<dbReference type="RefSeq" id="WP_114101988.1">
    <property type="nucleotide sequence ID" value="NZ_JPWF01000005.1"/>
</dbReference>
<keyword evidence="4" id="KW-0677">Repeat</keyword>
<dbReference type="AlphaFoldDB" id="A0A367W7N0"/>
<feature type="transmembrane region" description="Helical" evidence="8">
    <location>
        <begin position="34"/>
        <end position="67"/>
    </location>
</feature>
<feature type="compositionally biased region" description="Acidic residues" evidence="7">
    <location>
        <begin position="346"/>
        <end position="356"/>
    </location>
</feature>
<feature type="domain" description="RCK C-terminal" evidence="9">
    <location>
        <begin position="360"/>
        <end position="444"/>
    </location>
</feature>
<keyword evidence="3 8" id="KW-0812">Transmembrane</keyword>
<dbReference type="InterPro" id="IPR006037">
    <property type="entry name" value="RCK_C"/>
</dbReference>
<dbReference type="GO" id="GO:0005886">
    <property type="term" value="C:plasma membrane"/>
    <property type="evidence" value="ECO:0007669"/>
    <property type="project" value="TreeGrafter"/>
</dbReference>
<dbReference type="PROSITE" id="PS51202">
    <property type="entry name" value="RCK_C"/>
    <property type="match status" value="2"/>
</dbReference>
<name>A0A367W7N0_9PROT</name>
<feature type="transmembrane region" description="Helical" evidence="8">
    <location>
        <begin position="630"/>
        <end position="650"/>
    </location>
</feature>
<feature type="transmembrane region" description="Helical" evidence="8">
    <location>
        <begin position="592"/>
        <end position="610"/>
    </location>
</feature>
<accession>A0A367W7N0</accession>
<dbReference type="Pfam" id="PF02080">
    <property type="entry name" value="TrkA_C"/>
    <property type="match status" value="2"/>
</dbReference>
<dbReference type="Gene3D" id="3.30.70.1450">
    <property type="entry name" value="Regulator of K+ conductance, C-terminal domain"/>
    <property type="match status" value="2"/>
</dbReference>
<sequence>MDSPQIMILTVLVGTVILFLWGRWRHDMVAMASLLVCVILGLVPTDAAFVGFGHPAVITVACILILSSALQQSGAVDTLTRTVLPQSAGPFITLAALSTLAAILSAFMNNVGALALLMPVALQIANKQGLPPGKILMPLAFGSILGGMTTLIGTPPNLIVSGFRAGIDGSGFSMFDYSPVGLAIAASGLTFVILLGRFLVPTRERAGAEGFETGSYLTEARITEGSKSVGMLLSDLNNELEKSDAQVIGLIRHERRIPAPSPYRELHQNDILLIEAEPESLASALSALDLTLEAEWRSAEAERRAQEAAKQAGKDTKQEDKETTKAQKANTSEKTISTDKTQQDSPQDDIREDGEDVVIPPEKALKSDDVSLIEVVVLPNAAFIGRSAADIRIRNRFGINLLALSRQGQRSMTRLRTMKMQAGDVLLMQGTPHAVAEFGNRMGCAPLAERALHLTDKSQALKASVIMAIAILLAAFGILPAAISFALGVLASLLFSVVSPRTLYDAVDWPVVVLLAALIPVANAMESTGSADLIARFLLETIAQGNAVIALGLILVVTMTLSDFMNNAATAAVMCPIAIGSAAQLDANPDAFLMAVAIGASCAFLTPIGHQNNTLILGPGGFRFGDYWKLGLPIEIIVVAVGVPMLLWMWPL</sequence>
<feature type="transmembrane region" description="Helical" evidence="8">
    <location>
        <begin position="537"/>
        <end position="558"/>
    </location>
</feature>
<evidence type="ECO:0000256" key="8">
    <source>
        <dbReference type="SAM" id="Phobius"/>
    </source>
</evidence>
<feature type="transmembrane region" description="Helical" evidence="8">
    <location>
        <begin position="139"/>
        <end position="160"/>
    </location>
</feature>
<evidence type="ECO:0000313" key="11">
    <source>
        <dbReference type="Proteomes" id="UP000253226"/>
    </source>
</evidence>
<feature type="transmembrane region" description="Helical" evidence="8">
    <location>
        <begin position="180"/>
        <end position="200"/>
    </location>
</feature>
<feature type="domain" description="RCK C-terminal" evidence="9">
    <location>
        <begin position="204"/>
        <end position="290"/>
    </location>
</feature>
<comment type="caution">
    <text evidence="10">The sequence shown here is derived from an EMBL/GenBank/DDBJ whole genome shotgun (WGS) entry which is preliminary data.</text>
</comment>
<dbReference type="InterPro" id="IPR036721">
    <property type="entry name" value="RCK_C_sf"/>
</dbReference>
<dbReference type="PANTHER" id="PTHR43652:SF2">
    <property type="entry name" value="BASIC AMINO ACID ANTIPORTER YFCC-RELATED"/>
    <property type="match status" value="1"/>
</dbReference>
<evidence type="ECO:0000256" key="5">
    <source>
        <dbReference type="ARBA" id="ARBA00022989"/>
    </source>
</evidence>
<protein>
    <submittedName>
        <fullName evidence="10">Citrate transporter</fullName>
    </submittedName>
</protein>
<keyword evidence="6 8" id="KW-0472">Membrane</keyword>
<proteinExistence type="predicted"/>
<evidence type="ECO:0000256" key="2">
    <source>
        <dbReference type="ARBA" id="ARBA00022448"/>
    </source>
</evidence>
<feature type="transmembrane region" description="Helical" evidence="8">
    <location>
        <begin position="87"/>
        <end position="118"/>
    </location>
</feature>
<feature type="compositionally biased region" description="Basic and acidic residues" evidence="7">
    <location>
        <begin position="301"/>
        <end position="325"/>
    </location>
</feature>
<evidence type="ECO:0000256" key="1">
    <source>
        <dbReference type="ARBA" id="ARBA00004141"/>
    </source>
</evidence>
<dbReference type="SUPFAM" id="SSF116726">
    <property type="entry name" value="TrkA C-terminal domain-like"/>
    <property type="match status" value="2"/>
</dbReference>
<feature type="transmembrane region" description="Helical" evidence="8">
    <location>
        <begin position="507"/>
        <end position="525"/>
    </location>
</feature>
<dbReference type="Pfam" id="PF03600">
    <property type="entry name" value="CitMHS"/>
    <property type="match status" value="1"/>
</dbReference>
<feature type="transmembrane region" description="Helical" evidence="8">
    <location>
        <begin position="6"/>
        <end position="22"/>
    </location>
</feature>
<dbReference type="PANTHER" id="PTHR43652">
    <property type="entry name" value="BASIC AMINO ACID ANTIPORTER YFCC-RELATED"/>
    <property type="match status" value="1"/>
</dbReference>
<evidence type="ECO:0000256" key="4">
    <source>
        <dbReference type="ARBA" id="ARBA00022737"/>
    </source>
</evidence>
<feature type="compositionally biased region" description="Polar residues" evidence="7">
    <location>
        <begin position="329"/>
        <end position="345"/>
    </location>
</feature>
<evidence type="ECO:0000313" key="10">
    <source>
        <dbReference type="EMBL" id="RCK37445.1"/>
    </source>
</evidence>
<feature type="transmembrane region" description="Helical" evidence="8">
    <location>
        <begin position="465"/>
        <end position="495"/>
    </location>
</feature>
<dbReference type="GO" id="GO:0006813">
    <property type="term" value="P:potassium ion transport"/>
    <property type="evidence" value="ECO:0007669"/>
    <property type="project" value="InterPro"/>
</dbReference>
<dbReference type="InterPro" id="IPR051679">
    <property type="entry name" value="DASS-Related_Transporters"/>
</dbReference>
<comment type="subcellular location">
    <subcellularLocation>
        <location evidence="1">Membrane</location>
        <topology evidence="1">Multi-pass membrane protein</topology>
    </subcellularLocation>
</comment>
<evidence type="ECO:0000256" key="3">
    <source>
        <dbReference type="ARBA" id="ARBA00022692"/>
    </source>
</evidence>
<reference evidence="10 11" key="1">
    <citation type="submission" date="2014-07" db="EMBL/GenBank/DDBJ databases">
        <title>Draft genome sequence of Thalassospira profundimaris 35.</title>
        <authorList>
            <person name="Lai Q."/>
            <person name="Shao Z."/>
        </authorList>
    </citation>
    <scope>NUCLEOTIDE SEQUENCE [LARGE SCALE GENOMIC DNA]</scope>
    <source>
        <strain evidence="10 11">35</strain>
    </source>
</reference>
<evidence type="ECO:0000256" key="6">
    <source>
        <dbReference type="ARBA" id="ARBA00023136"/>
    </source>
</evidence>
<dbReference type="InterPro" id="IPR004680">
    <property type="entry name" value="Cit_transptr-like_dom"/>
</dbReference>
<keyword evidence="5 8" id="KW-1133">Transmembrane helix</keyword>
<evidence type="ECO:0000259" key="9">
    <source>
        <dbReference type="PROSITE" id="PS51202"/>
    </source>
</evidence>
<gene>
    <name evidence="10" type="ORF">TH19_09250</name>
</gene>
<evidence type="ECO:0000256" key="7">
    <source>
        <dbReference type="SAM" id="MobiDB-lite"/>
    </source>
</evidence>
<feature type="region of interest" description="Disordered" evidence="7">
    <location>
        <begin position="301"/>
        <end position="356"/>
    </location>
</feature>
<dbReference type="OrthoDB" id="9809303at2"/>
<dbReference type="EMBL" id="JPWF01000005">
    <property type="protein sequence ID" value="RCK37445.1"/>
    <property type="molecule type" value="Genomic_DNA"/>
</dbReference>
<dbReference type="GO" id="GO:0008324">
    <property type="term" value="F:monoatomic cation transmembrane transporter activity"/>
    <property type="evidence" value="ECO:0007669"/>
    <property type="project" value="InterPro"/>
</dbReference>
<dbReference type="Proteomes" id="UP000253226">
    <property type="component" value="Unassembled WGS sequence"/>
</dbReference>